<accession>A0A914S3I5</accession>
<reference evidence="2" key="1">
    <citation type="submission" date="2022-11" db="UniProtKB">
        <authorList>
            <consortium name="WormBaseParasite"/>
        </authorList>
    </citation>
    <scope>IDENTIFICATION</scope>
</reference>
<protein>
    <submittedName>
        <fullName evidence="2">ZP domain-containing protein</fullName>
    </submittedName>
</protein>
<dbReference type="AlphaFoldDB" id="A0A914S3I5"/>
<organism evidence="1 2">
    <name type="scientific">Parascaris equorum</name>
    <name type="common">Equine roundworm</name>
    <dbReference type="NCBI Taxonomy" id="6256"/>
    <lineage>
        <taxon>Eukaryota</taxon>
        <taxon>Metazoa</taxon>
        <taxon>Ecdysozoa</taxon>
        <taxon>Nematoda</taxon>
        <taxon>Chromadorea</taxon>
        <taxon>Rhabditida</taxon>
        <taxon>Spirurina</taxon>
        <taxon>Ascaridomorpha</taxon>
        <taxon>Ascaridoidea</taxon>
        <taxon>Ascarididae</taxon>
        <taxon>Parascaris</taxon>
    </lineage>
</organism>
<dbReference type="Proteomes" id="UP000887564">
    <property type="component" value="Unplaced"/>
</dbReference>
<dbReference type="WBParaSite" id="PEQ_0000884601-mRNA-1">
    <property type="protein sequence ID" value="PEQ_0000884601-mRNA-1"/>
    <property type="gene ID" value="PEQ_0000884601"/>
</dbReference>
<sequence length="96" mass="11063">VSQSEYENCIPDGSVRVVGRCSKPYIPQTIHTQFMKLAGYDTEVEYNRTIDVQLLCQPVPDKESAKMHLYFNRANCEDHCEKLDKVNLDAGKKPQW</sequence>
<evidence type="ECO:0000313" key="2">
    <source>
        <dbReference type="WBParaSite" id="PEQ_0000884601-mRNA-1"/>
    </source>
</evidence>
<evidence type="ECO:0000313" key="1">
    <source>
        <dbReference type="Proteomes" id="UP000887564"/>
    </source>
</evidence>
<name>A0A914S3I5_PAREQ</name>
<proteinExistence type="predicted"/>
<keyword evidence="1" id="KW-1185">Reference proteome</keyword>